<proteinExistence type="predicted"/>
<accession>A0A837J2F8</accession>
<dbReference type="EMBL" id="JAIS01000095">
    <property type="protein sequence ID" value="KLD99477.1"/>
    <property type="molecule type" value="Genomic_DNA"/>
</dbReference>
<evidence type="ECO:0000313" key="2">
    <source>
        <dbReference type="Proteomes" id="UP000035526"/>
    </source>
</evidence>
<dbReference type="AlphaFoldDB" id="A0A837J2F8"/>
<organism evidence="1 2">
    <name type="scientific">Aliarcobacter butzleri L351</name>
    <dbReference type="NCBI Taxonomy" id="1447259"/>
    <lineage>
        <taxon>Bacteria</taxon>
        <taxon>Pseudomonadati</taxon>
        <taxon>Campylobacterota</taxon>
        <taxon>Epsilonproteobacteria</taxon>
        <taxon>Campylobacterales</taxon>
        <taxon>Arcobacteraceae</taxon>
        <taxon>Aliarcobacter</taxon>
    </lineage>
</organism>
<dbReference type="RefSeq" id="WP_228134990.1">
    <property type="nucleotide sequence ID" value="NZ_JAIS01000095.1"/>
</dbReference>
<evidence type="ECO:0000313" key="1">
    <source>
        <dbReference type="EMBL" id="KLD99477.1"/>
    </source>
</evidence>
<protein>
    <submittedName>
        <fullName evidence="1">Uncharacterized protein</fullName>
    </submittedName>
</protein>
<name>A0A837J2F8_9BACT</name>
<comment type="caution">
    <text evidence="1">The sequence shown here is derived from an EMBL/GenBank/DDBJ whole genome shotgun (WGS) entry which is preliminary data.</text>
</comment>
<dbReference type="Proteomes" id="UP000035526">
    <property type="component" value="Unassembled WGS sequence"/>
</dbReference>
<sequence length="54" mass="6094">MAEFLSQDEIDALLDIAEQGDDIDGTNPLDKFTAKEKITLFMTLKNLIELHLTN</sequence>
<gene>
    <name evidence="1" type="ORF">AF76_10435</name>
</gene>
<reference evidence="1 2" key="1">
    <citation type="submission" date="2014-01" db="EMBL/GenBank/DDBJ databases">
        <title>Development of a Comparative Genomic Fingerprinting Assay for High Resolution Genotyping of Arcobacter butzleri.</title>
        <authorList>
            <person name="Webb A.L."/>
            <person name="Inglis G.D."/>
            <person name="Kruczkiewicz P."/>
            <person name="Selinger L.B."/>
            <person name="Taboada E.N."/>
        </authorList>
    </citation>
    <scope>NUCLEOTIDE SEQUENCE [LARGE SCALE GENOMIC DNA]</scope>
    <source>
        <strain evidence="1 2">L351</strain>
    </source>
</reference>